<dbReference type="OrthoDB" id="5453268at2"/>
<feature type="transmembrane region" description="Helical" evidence="1">
    <location>
        <begin position="22"/>
        <end position="44"/>
    </location>
</feature>
<keyword evidence="1" id="KW-1133">Transmembrane helix</keyword>
<dbReference type="Proteomes" id="UP000095200">
    <property type="component" value="Unassembled WGS sequence"/>
</dbReference>
<keyword evidence="3" id="KW-1185">Reference proteome</keyword>
<name>A0A194AH91_9BACT</name>
<sequence length="123" mass="13494">MDASTAAAMGALAQIVGALGPWGIGILVLGLPLVMPFVVIFLSATSSRRQADLLETYRADTTRILEEYGKSVDAISTYYKNNVLLVEGYERVCRDLHSVVVLNTQTMQRLCDKIDAMQSRRVA</sequence>
<proteinExistence type="predicted"/>
<evidence type="ECO:0000313" key="2">
    <source>
        <dbReference type="EMBL" id="GAU08129.1"/>
    </source>
</evidence>
<dbReference type="AlphaFoldDB" id="A0A194AH91"/>
<gene>
    <name evidence="2" type="ORF">DPF_0832</name>
</gene>
<dbReference type="EMBL" id="BDFE01000009">
    <property type="protein sequence ID" value="GAU08129.1"/>
    <property type="molecule type" value="Genomic_DNA"/>
</dbReference>
<protein>
    <submittedName>
        <fullName evidence="2">Uncharacterized protein</fullName>
    </submittedName>
</protein>
<evidence type="ECO:0000313" key="3">
    <source>
        <dbReference type="Proteomes" id="UP000095200"/>
    </source>
</evidence>
<evidence type="ECO:0000256" key="1">
    <source>
        <dbReference type="SAM" id="Phobius"/>
    </source>
</evidence>
<accession>A0A194AH91</accession>
<organism evidence="2 3">
    <name type="scientific">Desulfoplanes formicivorans</name>
    <dbReference type="NCBI Taxonomy" id="1592317"/>
    <lineage>
        <taxon>Bacteria</taxon>
        <taxon>Pseudomonadati</taxon>
        <taxon>Thermodesulfobacteriota</taxon>
        <taxon>Desulfovibrionia</taxon>
        <taxon>Desulfovibrionales</taxon>
        <taxon>Desulfoplanaceae</taxon>
        <taxon>Desulfoplanes</taxon>
    </lineage>
</organism>
<dbReference type="RefSeq" id="WP_069857623.1">
    <property type="nucleotide sequence ID" value="NZ_BDFE01000009.1"/>
</dbReference>
<reference evidence="3" key="1">
    <citation type="submission" date="2016-06" db="EMBL/GenBank/DDBJ databases">
        <title>Draft genome sequence of Desulfoplanes formicivorans strain Pf12B.</title>
        <authorList>
            <person name="Watanabe M."/>
            <person name="Kojima H."/>
            <person name="Fukui M."/>
        </authorList>
    </citation>
    <scope>NUCLEOTIDE SEQUENCE [LARGE SCALE GENOMIC DNA]</scope>
    <source>
        <strain evidence="3">Pf12B</strain>
    </source>
</reference>
<comment type="caution">
    <text evidence="2">The sequence shown here is derived from an EMBL/GenBank/DDBJ whole genome shotgun (WGS) entry which is preliminary data.</text>
</comment>
<keyword evidence="1" id="KW-0472">Membrane</keyword>
<keyword evidence="1" id="KW-0812">Transmembrane</keyword>
<dbReference type="STRING" id="1592317.DPF_0832"/>